<dbReference type="AlphaFoldDB" id="A0A553JQ26"/>
<dbReference type="OrthoDB" id="9816309at2"/>
<evidence type="ECO:0000256" key="6">
    <source>
        <dbReference type="PIRSR" id="PIRSR000410-1"/>
    </source>
</evidence>
<evidence type="ECO:0000256" key="5">
    <source>
        <dbReference type="PIRNR" id="PIRNR000410"/>
    </source>
</evidence>
<dbReference type="InterPro" id="IPR000780">
    <property type="entry name" value="CheR_MeTrfase"/>
</dbReference>
<feature type="binding site" evidence="6">
    <location>
        <begin position="209"/>
        <end position="210"/>
    </location>
    <ligand>
        <name>S-adenosyl-L-methionine</name>
        <dbReference type="ChEBI" id="CHEBI:59789"/>
    </ligand>
</feature>
<dbReference type="GO" id="GO:0032259">
    <property type="term" value="P:methylation"/>
    <property type="evidence" value="ECO:0007669"/>
    <property type="project" value="UniProtKB-KW"/>
</dbReference>
<feature type="domain" description="CheR-type methyltransferase" evidence="7">
    <location>
        <begin position="1"/>
        <end position="261"/>
    </location>
</feature>
<feature type="binding site" evidence="6">
    <location>
        <position position="136"/>
    </location>
    <ligand>
        <name>S-adenosyl-L-methionine</name>
        <dbReference type="ChEBI" id="CHEBI:59789"/>
    </ligand>
</feature>
<dbReference type="Pfam" id="PF01739">
    <property type="entry name" value="CheR"/>
    <property type="match status" value="1"/>
</dbReference>
<dbReference type="CDD" id="cd02440">
    <property type="entry name" value="AdoMet_MTases"/>
    <property type="match status" value="1"/>
</dbReference>
<dbReference type="PANTHER" id="PTHR24422">
    <property type="entry name" value="CHEMOTAXIS PROTEIN METHYLTRANSFERASE"/>
    <property type="match status" value="1"/>
</dbReference>
<dbReference type="Gene3D" id="1.10.155.10">
    <property type="entry name" value="Chemotaxis receptor methyltransferase CheR, N-terminal domain"/>
    <property type="match status" value="1"/>
</dbReference>
<comment type="function">
    <text evidence="5">Methylation of the membrane-bound methyl-accepting chemotaxis proteins (MCP) to form gamma-glutamyl methyl ester residues in MCP.</text>
</comment>
<keyword evidence="9" id="KW-1185">Reference proteome</keyword>
<comment type="catalytic activity">
    <reaction evidence="1 5">
        <text>L-glutamyl-[protein] + S-adenosyl-L-methionine = [protein]-L-glutamate 5-O-methyl ester + S-adenosyl-L-homocysteine</text>
        <dbReference type="Rhea" id="RHEA:24452"/>
        <dbReference type="Rhea" id="RHEA-COMP:10208"/>
        <dbReference type="Rhea" id="RHEA-COMP:10311"/>
        <dbReference type="ChEBI" id="CHEBI:29973"/>
        <dbReference type="ChEBI" id="CHEBI:57856"/>
        <dbReference type="ChEBI" id="CHEBI:59789"/>
        <dbReference type="ChEBI" id="CHEBI:82795"/>
        <dbReference type="EC" id="2.1.1.80"/>
    </reaction>
</comment>
<sequence length="282" mass="32927">MTKADFEFIRNLAYDSTGIVLPERKKHMVYSRLSRRLRQLNLKDFTQYCSYVANTSDERINFINALTTNLTAFFREEHHFKYLEQAIVPEWKNGNKKRLRIWSSACSTGEEPYSIAMTLEKHFSSPQWDLKILATDLDTNVLQTASTGRYSKESITNLPAHYAEKYMNSTSASQHVEICSNIKKMIHFKQLNLLENWPMSGPFDVIFCRNVLIYFDNETKQKIIAKFRKMLSPQGYLFIGHSETLMNISEEFKLIGQTIYRPLGYSDIKINDNINENLLLKC</sequence>
<keyword evidence="4 5" id="KW-0949">S-adenosyl-L-methionine</keyword>
<feature type="binding site" evidence="6">
    <location>
        <position position="69"/>
    </location>
    <ligand>
        <name>S-adenosyl-L-methionine</name>
        <dbReference type="ChEBI" id="CHEBI:59789"/>
    </ligand>
</feature>
<evidence type="ECO:0000256" key="1">
    <source>
        <dbReference type="ARBA" id="ARBA00001541"/>
    </source>
</evidence>
<dbReference type="GO" id="GO:0008983">
    <property type="term" value="F:protein-glutamate O-methyltransferase activity"/>
    <property type="evidence" value="ECO:0007669"/>
    <property type="project" value="UniProtKB-EC"/>
</dbReference>
<keyword evidence="2 5" id="KW-0489">Methyltransferase</keyword>
<evidence type="ECO:0000313" key="8">
    <source>
        <dbReference type="EMBL" id="TRY14567.1"/>
    </source>
</evidence>
<evidence type="ECO:0000313" key="9">
    <source>
        <dbReference type="Proteomes" id="UP000318126"/>
    </source>
</evidence>
<dbReference type="SUPFAM" id="SSF47757">
    <property type="entry name" value="Chemotaxis receptor methyltransferase CheR, N-terminal domain"/>
    <property type="match status" value="1"/>
</dbReference>
<feature type="binding site" evidence="6">
    <location>
        <position position="111"/>
    </location>
    <ligand>
        <name>S-adenosyl-L-methionine</name>
        <dbReference type="ChEBI" id="CHEBI:59789"/>
    </ligand>
</feature>
<dbReference type="InterPro" id="IPR022642">
    <property type="entry name" value="CheR_C"/>
</dbReference>
<evidence type="ECO:0000259" key="7">
    <source>
        <dbReference type="PROSITE" id="PS50123"/>
    </source>
</evidence>
<dbReference type="SMART" id="SM00138">
    <property type="entry name" value="MeTrc"/>
    <property type="match status" value="1"/>
</dbReference>
<dbReference type="PANTHER" id="PTHR24422:SF19">
    <property type="entry name" value="CHEMOTAXIS PROTEIN METHYLTRANSFERASE"/>
    <property type="match status" value="1"/>
</dbReference>
<dbReference type="RefSeq" id="WP_143564258.1">
    <property type="nucleotide sequence ID" value="NZ_BMPL01000007.1"/>
</dbReference>
<dbReference type="EMBL" id="VKGK01000009">
    <property type="protein sequence ID" value="TRY14567.1"/>
    <property type="molecule type" value="Genomic_DNA"/>
</dbReference>
<dbReference type="Proteomes" id="UP000318126">
    <property type="component" value="Unassembled WGS sequence"/>
</dbReference>
<feature type="binding site" evidence="6">
    <location>
        <position position="71"/>
    </location>
    <ligand>
        <name>S-adenosyl-L-methionine</name>
        <dbReference type="ChEBI" id="CHEBI:59789"/>
    </ligand>
</feature>
<name>A0A553JQ26_SHEHA</name>
<feature type="binding site" evidence="6">
    <location>
        <position position="75"/>
    </location>
    <ligand>
        <name>S-adenosyl-L-methionine</name>
        <dbReference type="ChEBI" id="CHEBI:59789"/>
    </ligand>
</feature>
<dbReference type="InterPro" id="IPR026024">
    <property type="entry name" value="Chemotaxis_MeTrfase_CheR"/>
</dbReference>
<protein>
    <recommendedName>
        <fullName evidence="5">Chemotaxis protein methyltransferase</fullName>
        <ecNumber evidence="5">2.1.1.80</ecNumber>
    </recommendedName>
</protein>
<proteinExistence type="predicted"/>
<organism evidence="8 9">
    <name type="scientific">Shewanella hanedai</name>
    <name type="common">Alteromonas hanedai</name>
    <dbReference type="NCBI Taxonomy" id="25"/>
    <lineage>
        <taxon>Bacteria</taxon>
        <taxon>Pseudomonadati</taxon>
        <taxon>Pseudomonadota</taxon>
        <taxon>Gammaproteobacteria</taxon>
        <taxon>Alteromonadales</taxon>
        <taxon>Shewanellaceae</taxon>
        <taxon>Shewanella</taxon>
    </lineage>
</organism>
<dbReference type="InterPro" id="IPR022641">
    <property type="entry name" value="CheR_N"/>
</dbReference>
<dbReference type="PRINTS" id="PR00996">
    <property type="entry name" value="CHERMTFRASE"/>
</dbReference>
<evidence type="ECO:0000256" key="3">
    <source>
        <dbReference type="ARBA" id="ARBA00022679"/>
    </source>
</evidence>
<evidence type="ECO:0000256" key="2">
    <source>
        <dbReference type="ARBA" id="ARBA00022603"/>
    </source>
</evidence>
<gene>
    <name evidence="8" type="ORF">FN961_09175</name>
</gene>
<dbReference type="InterPro" id="IPR050903">
    <property type="entry name" value="Bact_Chemotaxis_MeTrfase"/>
</dbReference>
<dbReference type="SUPFAM" id="SSF53335">
    <property type="entry name" value="S-adenosyl-L-methionine-dependent methyltransferases"/>
    <property type="match status" value="1"/>
</dbReference>
<dbReference type="PIRSF" id="PIRSF000410">
    <property type="entry name" value="CheR"/>
    <property type="match status" value="1"/>
</dbReference>
<accession>A0A553JQ26</accession>
<dbReference type="PROSITE" id="PS50123">
    <property type="entry name" value="CHER"/>
    <property type="match status" value="1"/>
</dbReference>
<dbReference type="InterPro" id="IPR029063">
    <property type="entry name" value="SAM-dependent_MTases_sf"/>
</dbReference>
<dbReference type="Gene3D" id="3.40.50.150">
    <property type="entry name" value="Vaccinia Virus protein VP39"/>
    <property type="match status" value="1"/>
</dbReference>
<feature type="binding site" evidence="6">
    <location>
        <begin position="192"/>
        <end position="193"/>
    </location>
    <ligand>
        <name>S-adenosyl-L-methionine</name>
        <dbReference type="ChEBI" id="CHEBI:59789"/>
    </ligand>
</feature>
<keyword evidence="3 5" id="KW-0808">Transferase</keyword>
<dbReference type="InterPro" id="IPR036804">
    <property type="entry name" value="CheR_N_sf"/>
</dbReference>
<comment type="caution">
    <text evidence="8">The sequence shown here is derived from an EMBL/GenBank/DDBJ whole genome shotgun (WGS) entry which is preliminary data.</text>
</comment>
<dbReference type="EC" id="2.1.1.80" evidence="5"/>
<reference evidence="9" key="1">
    <citation type="submission" date="2019-07" db="EMBL/GenBank/DDBJ databases">
        <title>Shewanella sp. YLB-08 draft genomic sequence.</title>
        <authorList>
            <person name="Yu L."/>
        </authorList>
    </citation>
    <scope>NUCLEOTIDE SEQUENCE [LARGE SCALE GENOMIC DNA]</scope>
    <source>
        <strain evidence="9">JCM 20706</strain>
    </source>
</reference>
<dbReference type="Pfam" id="PF03705">
    <property type="entry name" value="CheR_N"/>
    <property type="match status" value="1"/>
</dbReference>
<evidence type="ECO:0000256" key="4">
    <source>
        <dbReference type="ARBA" id="ARBA00022691"/>
    </source>
</evidence>